<protein>
    <recommendedName>
        <fullName evidence="2">SH3 domain-containing protein</fullName>
    </recommendedName>
</protein>
<dbReference type="EMBL" id="LZPO01027520">
    <property type="protein sequence ID" value="OBS78126.1"/>
    <property type="molecule type" value="Genomic_DNA"/>
</dbReference>
<gene>
    <name evidence="3" type="ORF">A6R68_19484</name>
</gene>
<name>A0A1A6HIM8_NEOLE</name>
<dbReference type="Proteomes" id="UP000092124">
    <property type="component" value="Unassembled WGS sequence"/>
</dbReference>
<accession>A0A1A6HIM8</accession>
<feature type="domain" description="SH3" evidence="2">
    <location>
        <begin position="27"/>
        <end position="53"/>
    </location>
</feature>
<keyword evidence="4" id="KW-1185">Reference proteome</keyword>
<reference evidence="3 4" key="1">
    <citation type="submission" date="2016-06" db="EMBL/GenBank/DDBJ databases">
        <title>The Draft Genome Sequence and Annotation of the Desert Woodrat Neotoma lepida.</title>
        <authorList>
            <person name="Campbell M."/>
            <person name="Oakeson K.F."/>
            <person name="Yandell M."/>
            <person name="Halpert J.R."/>
            <person name="Dearing D."/>
        </authorList>
    </citation>
    <scope>NUCLEOTIDE SEQUENCE [LARGE SCALE GENOMIC DNA]</scope>
    <source>
        <strain evidence="3">417</strain>
        <tissue evidence="3">Liver</tissue>
    </source>
</reference>
<evidence type="ECO:0000313" key="3">
    <source>
        <dbReference type="EMBL" id="OBS78126.1"/>
    </source>
</evidence>
<dbReference type="Gene3D" id="2.30.30.40">
    <property type="entry name" value="SH3 Domains"/>
    <property type="match status" value="1"/>
</dbReference>
<sequence>MSRKPRDHSSCALKTGSFNESQVDCSIYNYNASQDVELSLQIGDTVHILEMYEGECNGLLWPGKSP</sequence>
<evidence type="ECO:0000313" key="4">
    <source>
        <dbReference type="Proteomes" id="UP000092124"/>
    </source>
</evidence>
<dbReference type="Pfam" id="PF00018">
    <property type="entry name" value="SH3_1"/>
    <property type="match status" value="1"/>
</dbReference>
<dbReference type="InterPro" id="IPR036028">
    <property type="entry name" value="SH3-like_dom_sf"/>
</dbReference>
<dbReference type="SUPFAM" id="SSF50044">
    <property type="entry name" value="SH3-domain"/>
    <property type="match status" value="1"/>
</dbReference>
<evidence type="ECO:0000256" key="1">
    <source>
        <dbReference type="ARBA" id="ARBA00022443"/>
    </source>
</evidence>
<keyword evidence="1" id="KW-0728">SH3 domain</keyword>
<proteinExistence type="predicted"/>
<evidence type="ECO:0000259" key="2">
    <source>
        <dbReference type="Pfam" id="PF00018"/>
    </source>
</evidence>
<dbReference type="AlphaFoldDB" id="A0A1A6HIM8"/>
<dbReference type="OrthoDB" id="9643671at2759"/>
<organism evidence="3 4">
    <name type="scientific">Neotoma lepida</name>
    <name type="common">Desert woodrat</name>
    <dbReference type="NCBI Taxonomy" id="56216"/>
    <lineage>
        <taxon>Eukaryota</taxon>
        <taxon>Metazoa</taxon>
        <taxon>Chordata</taxon>
        <taxon>Craniata</taxon>
        <taxon>Vertebrata</taxon>
        <taxon>Euteleostomi</taxon>
        <taxon>Mammalia</taxon>
        <taxon>Eutheria</taxon>
        <taxon>Euarchontoglires</taxon>
        <taxon>Glires</taxon>
        <taxon>Rodentia</taxon>
        <taxon>Myomorpha</taxon>
        <taxon>Muroidea</taxon>
        <taxon>Cricetidae</taxon>
        <taxon>Neotominae</taxon>
        <taxon>Neotoma</taxon>
    </lineage>
</organism>
<dbReference type="InterPro" id="IPR001452">
    <property type="entry name" value="SH3_domain"/>
</dbReference>
<comment type="caution">
    <text evidence="3">The sequence shown here is derived from an EMBL/GenBank/DDBJ whole genome shotgun (WGS) entry which is preliminary data.</text>
</comment>